<dbReference type="AlphaFoldDB" id="X6M376"/>
<keyword evidence="1" id="KW-1133">Transmembrane helix</keyword>
<feature type="non-terminal residue" evidence="2">
    <location>
        <position position="1"/>
    </location>
</feature>
<sequence>KKKKKQKTNNHNNNNKVVFRLCVSDLKAFLLYSEKYITQNLVPFNFQKSANSAKIYGNGLDKDKEQEKEKKKEKEHMKMLIYKCIRKNVYKSVFCCDIYNAIFPFYQQIHYGEDISLERLIKTYAKFKLKDYGIDTWLQIDLSEDPFLPSLQQYVHAHGQDYATCKPDLVYLQKKKQTKHTTFFHIIPSSGNGKLSKIIENKNMEDQLESTAMPSNTASADVDRRPSNPIAFTQGPVNWRELTNVIEVHSSNDNDRCDHNVDTKHYVQVPFAQTSLKQRGFCDTGNDDVASNISEEYTTGTYLSFVVVVAFASFFYLFMKYVKKNFYYY</sequence>
<organism evidence="2 3">
    <name type="scientific">Reticulomyxa filosa</name>
    <dbReference type="NCBI Taxonomy" id="46433"/>
    <lineage>
        <taxon>Eukaryota</taxon>
        <taxon>Sar</taxon>
        <taxon>Rhizaria</taxon>
        <taxon>Retaria</taxon>
        <taxon>Foraminifera</taxon>
        <taxon>Monothalamids</taxon>
        <taxon>Reticulomyxidae</taxon>
        <taxon>Reticulomyxa</taxon>
    </lineage>
</organism>
<dbReference type="Proteomes" id="UP000023152">
    <property type="component" value="Unassembled WGS sequence"/>
</dbReference>
<evidence type="ECO:0000313" key="2">
    <source>
        <dbReference type="EMBL" id="ETO08106.1"/>
    </source>
</evidence>
<keyword evidence="3" id="KW-1185">Reference proteome</keyword>
<dbReference type="EMBL" id="ASPP01025352">
    <property type="protein sequence ID" value="ETO08106.1"/>
    <property type="molecule type" value="Genomic_DNA"/>
</dbReference>
<accession>X6M376</accession>
<protein>
    <submittedName>
        <fullName evidence="2">Uncharacterized protein</fullName>
    </submittedName>
</protein>
<comment type="caution">
    <text evidence="2">The sequence shown here is derived from an EMBL/GenBank/DDBJ whole genome shotgun (WGS) entry which is preliminary data.</text>
</comment>
<evidence type="ECO:0000256" key="1">
    <source>
        <dbReference type="SAM" id="Phobius"/>
    </source>
</evidence>
<keyword evidence="1" id="KW-0812">Transmembrane</keyword>
<name>X6M376_RETFI</name>
<evidence type="ECO:0000313" key="3">
    <source>
        <dbReference type="Proteomes" id="UP000023152"/>
    </source>
</evidence>
<gene>
    <name evidence="2" type="ORF">RFI_29284</name>
</gene>
<reference evidence="2 3" key="1">
    <citation type="journal article" date="2013" name="Curr. Biol.">
        <title>The Genome of the Foraminiferan Reticulomyxa filosa.</title>
        <authorList>
            <person name="Glockner G."/>
            <person name="Hulsmann N."/>
            <person name="Schleicher M."/>
            <person name="Noegel A.A."/>
            <person name="Eichinger L."/>
            <person name="Gallinger C."/>
            <person name="Pawlowski J."/>
            <person name="Sierra R."/>
            <person name="Euteneuer U."/>
            <person name="Pillet L."/>
            <person name="Moustafa A."/>
            <person name="Platzer M."/>
            <person name="Groth M."/>
            <person name="Szafranski K."/>
            <person name="Schliwa M."/>
        </authorList>
    </citation>
    <scope>NUCLEOTIDE SEQUENCE [LARGE SCALE GENOMIC DNA]</scope>
</reference>
<feature type="transmembrane region" description="Helical" evidence="1">
    <location>
        <begin position="301"/>
        <end position="319"/>
    </location>
</feature>
<keyword evidence="1" id="KW-0472">Membrane</keyword>
<proteinExistence type="predicted"/>